<dbReference type="STRING" id="268505.A0A2A9P7Z5"/>
<dbReference type="InterPro" id="IPR036770">
    <property type="entry name" value="Ankyrin_rpt-contain_sf"/>
</dbReference>
<dbReference type="OrthoDB" id="194358at2759"/>
<dbReference type="AlphaFoldDB" id="A0A2A9P7Z5"/>
<protein>
    <recommendedName>
        <fullName evidence="6">F-box domain-containing protein</fullName>
    </recommendedName>
</protein>
<dbReference type="PROSITE" id="PS50088">
    <property type="entry name" value="ANK_REPEAT"/>
    <property type="match status" value="1"/>
</dbReference>
<evidence type="ECO:0000256" key="2">
    <source>
        <dbReference type="ARBA" id="ARBA00023043"/>
    </source>
</evidence>
<keyword evidence="2 3" id="KW-0040">ANK repeat</keyword>
<evidence type="ECO:0000256" key="3">
    <source>
        <dbReference type="PROSITE-ProRule" id="PRU00023"/>
    </source>
</evidence>
<comment type="caution">
    <text evidence="4">The sequence shown here is derived from an EMBL/GenBank/DDBJ whole genome shotgun (WGS) entry which is preliminary data.</text>
</comment>
<evidence type="ECO:0000256" key="1">
    <source>
        <dbReference type="ARBA" id="ARBA00022737"/>
    </source>
</evidence>
<dbReference type="PROSITE" id="PS50297">
    <property type="entry name" value="ANK_REP_REGION"/>
    <property type="match status" value="1"/>
</dbReference>
<organism evidence="4 5">
    <name type="scientific">Ophiocordyceps unilateralis</name>
    <name type="common">Zombie-ant fungus</name>
    <name type="synonym">Torrubia unilateralis</name>
    <dbReference type="NCBI Taxonomy" id="268505"/>
    <lineage>
        <taxon>Eukaryota</taxon>
        <taxon>Fungi</taxon>
        <taxon>Dikarya</taxon>
        <taxon>Ascomycota</taxon>
        <taxon>Pezizomycotina</taxon>
        <taxon>Sordariomycetes</taxon>
        <taxon>Hypocreomycetidae</taxon>
        <taxon>Hypocreales</taxon>
        <taxon>Ophiocordycipitaceae</taxon>
        <taxon>Ophiocordyceps</taxon>
    </lineage>
</organism>
<keyword evidence="1" id="KW-0677">Repeat</keyword>
<name>A0A2A9P7Z5_OPHUN</name>
<dbReference type="Proteomes" id="UP000037136">
    <property type="component" value="Unassembled WGS sequence"/>
</dbReference>
<dbReference type="InterPro" id="IPR002110">
    <property type="entry name" value="Ankyrin_rpt"/>
</dbReference>
<evidence type="ECO:0000313" key="4">
    <source>
        <dbReference type="EMBL" id="PFH57635.1"/>
    </source>
</evidence>
<reference evidence="4 5" key="2">
    <citation type="journal article" date="2017" name="Sci. Rep.">
        <title>Ant-infecting Ophiocordyceps genomes reveal a high diversity of potential behavioral manipulation genes and a possible major role for enterotoxins.</title>
        <authorList>
            <person name="de Bekker C."/>
            <person name="Ohm R.A."/>
            <person name="Evans H.C."/>
            <person name="Brachmann A."/>
            <person name="Hughes D.P."/>
        </authorList>
    </citation>
    <scope>NUCLEOTIDE SEQUENCE [LARGE SCALE GENOMIC DNA]</scope>
    <source>
        <strain evidence="4 5">SC16a</strain>
    </source>
</reference>
<keyword evidence="5" id="KW-1185">Reference proteome</keyword>
<sequence>MPAVQDVVMADDYPPEKASASQNAQTQAMPKRPWLNMMPLDIRVMIFEDLDIQSLARLASTCHDFAAFVEPYLYKRDAKPDPEGGNKVDSSAIKWATMYADASYTQACLEVLRRSAEFGGDINAIFYGVDKSEFATALHFACGTGNAEVVESCLSEGADVMALSSGYSFLDRLSLCGHETDEGVMYLFGPHLDKDLKFCRWLPLLLPMLRGQRRILELLAHEHAPPFVACLPDPASEAERNSIISQYPITRAVTIYHIFALMDESQFHDEDLKKVHRLLFARHREDISVCTPRHGMSPLHMTIRIGNGFMMRKLTSARAYLEVGCNMGRTPLLWAIMEYTGSTDYSRRSFLLTAIRHLIDSGANVNCYADQNMDALETPLLCAVDVATLDNKTYHSIANLVEMLLNAGANIAEPRTVRFSALHAVAMVNLDNGSNDYLESLLKMLVRRGGDINAPMIHSEGSTILFKYLKRYDDLPYHAIPNLLSMGANIQSYEADDVLELWVHSSRMRSPQRGYDVFQHGADVSEAGWKRAFVKAFKSHNRIPTVGFGRMPKSSNSTRNTCRRIRGGPTCTSLWKSWGRRRAIGRTRLSTTLDSSFDEALRPLFGTFGIAQLCSNCAA</sequence>
<evidence type="ECO:0000313" key="5">
    <source>
        <dbReference type="Proteomes" id="UP000037136"/>
    </source>
</evidence>
<dbReference type="Gene3D" id="1.25.40.20">
    <property type="entry name" value="Ankyrin repeat-containing domain"/>
    <property type="match status" value="2"/>
</dbReference>
<dbReference type="SUPFAM" id="SSF48403">
    <property type="entry name" value="Ankyrin repeat"/>
    <property type="match status" value="2"/>
</dbReference>
<proteinExistence type="predicted"/>
<dbReference type="InterPro" id="IPR036047">
    <property type="entry name" value="F-box-like_dom_sf"/>
</dbReference>
<dbReference type="EMBL" id="LAZP02000382">
    <property type="protein sequence ID" value="PFH57635.1"/>
    <property type="molecule type" value="Genomic_DNA"/>
</dbReference>
<gene>
    <name evidence="4" type="ORF">XA68_14760</name>
</gene>
<dbReference type="InterPro" id="IPR050745">
    <property type="entry name" value="Multifunctional_regulatory"/>
</dbReference>
<dbReference type="SMART" id="SM00248">
    <property type="entry name" value="ANK"/>
    <property type="match status" value="6"/>
</dbReference>
<dbReference type="Pfam" id="PF00023">
    <property type="entry name" value="Ank"/>
    <property type="match status" value="1"/>
</dbReference>
<reference evidence="4 5" key="1">
    <citation type="journal article" date="2015" name="BMC Genomics">
        <title>Gene expression during zombie ant biting behavior reflects the complexity underlying fungal parasitic behavioral manipulation.</title>
        <authorList>
            <person name="de Bekker C."/>
            <person name="Ohm R.A."/>
            <person name="Loreto R.G."/>
            <person name="Sebastian A."/>
            <person name="Albert I."/>
            <person name="Merrow M."/>
            <person name="Brachmann A."/>
            <person name="Hughes D.P."/>
        </authorList>
    </citation>
    <scope>NUCLEOTIDE SEQUENCE [LARGE SCALE GENOMIC DNA]</scope>
    <source>
        <strain evidence="4 5">SC16a</strain>
    </source>
</reference>
<dbReference type="SUPFAM" id="SSF81383">
    <property type="entry name" value="F-box domain"/>
    <property type="match status" value="1"/>
</dbReference>
<dbReference type="PANTHER" id="PTHR24189:SF72">
    <property type="entry name" value="ANKYRIN REPEAT-CONTAINING DOMAIN-CONTAINING PROTEIN"/>
    <property type="match status" value="1"/>
</dbReference>
<dbReference type="PANTHER" id="PTHR24189">
    <property type="entry name" value="MYOTROPHIN"/>
    <property type="match status" value="1"/>
</dbReference>
<feature type="repeat" description="ANK" evidence="3">
    <location>
        <begin position="133"/>
        <end position="165"/>
    </location>
</feature>
<accession>A0A2A9P7Z5</accession>
<evidence type="ECO:0008006" key="6">
    <source>
        <dbReference type="Google" id="ProtNLM"/>
    </source>
</evidence>